<organism evidence="2">
    <name type="scientific">Billgrantia gudaonensis</name>
    <dbReference type="NCBI Taxonomy" id="376427"/>
    <lineage>
        <taxon>Bacteria</taxon>
        <taxon>Pseudomonadati</taxon>
        <taxon>Pseudomonadota</taxon>
        <taxon>Gammaproteobacteria</taxon>
        <taxon>Oceanospirillales</taxon>
        <taxon>Halomonadaceae</taxon>
        <taxon>Billgrantia</taxon>
    </lineage>
</organism>
<comment type="caution">
    <text evidence="2">The sequence shown here is derived from an EMBL/GenBank/DDBJ whole genome shotgun (WGS) entry which is preliminary data.</text>
</comment>
<name>A0A3S0VT78_9GAMM</name>
<accession>A0A3S0VT78</accession>
<gene>
    <name evidence="2" type="ORF">DSL92_01525</name>
</gene>
<feature type="region of interest" description="Disordered" evidence="1">
    <location>
        <begin position="34"/>
        <end position="66"/>
    </location>
</feature>
<protein>
    <submittedName>
        <fullName evidence="2">Uncharacterized protein</fullName>
    </submittedName>
</protein>
<dbReference type="AlphaFoldDB" id="A0A3S0VT78"/>
<reference evidence="2" key="1">
    <citation type="submission" date="2018-12" db="EMBL/GenBank/DDBJ databases">
        <authorList>
            <person name="Jadhav K."/>
            <person name="Kushwaha B."/>
            <person name="Jadhav I."/>
        </authorList>
    </citation>
    <scope>NUCLEOTIDE SEQUENCE [LARGE SCALE GENOMIC DNA]</scope>
    <source>
        <strain evidence="2">SBS 10</strain>
    </source>
</reference>
<evidence type="ECO:0000313" key="2">
    <source>
        <dbReference type="EMBL" id="RUA23118.1"/>
    </source>
</evidence>
<dbReference type="EMBL" id="RXHI01000003">
    <property type="protein sequence ID" value="RUA23118.1"/>
    <property type="molecule type" value="Genomic_DNA"/>
</dbReference>
<proteinExistence type="predicted"/>
<evidence type="ECO:0000256" key="1">
    <source>
        <dbReference type="SAM" id="MobiDB-lite"/>
    </source>
</evidence>
<feature type="compositionally biased region" description="Basic and acidic residues" evidence="1">
    <location>
        <begin position="56"/>
        <end position="66"/>
    </location>
</feature>
<sequence length="66" mass="7376">MPVKSYGRSPAMTRCNWRFRKVVSGVQARRLVPGSQALAQGSEDDASSLRHRPRVHGLERSDALSR</sequence>